<name>A0A8H3EH76_9LECA</name>
<feature type="compositionally biased region" description="Polar residues" evidence="2">
    <location>
        <begin position="765"/>
        <end position="780"/>
    </location>
</feature>
<dbReference type="Proteomes" id="UP000664169">
    <property type="component" value="Unassembled WGS sequence"/>
</dbReference>
<evidence type="ECO:0000259" key="3">
    <source>
        <dbReference type="PROSITE" id="PS50048"/>
    </source>
</evidence>
<dbReference type="Gene3D" id="4.10.240.10">
    <property type="entry name" value="Zn(2)-C6 fungal-type DNA-binding domain"/>
    <property type="match status" value="1"/>
</dbReference>
<dbReference type="GO" id="GO:0008270">
    <property type="term" value="F:zinc ion binding"/>
    <property type="evidence" value="ECO:0007669"/>
    <property type="project" value="InterPro"/>
</dbReference>
<dbReference type="GO" id="GO:0045944">
    <property type="term" value="P:positive regulation of transcription by RNA polymerase II"/>
    <property type="evidence" value="ECO:0007669"/>
    <property type="project" value="TreeGrafter"/>
</dbReference>
<dbReference type="CDD" id="cd00067">
    <property type="entry name" value="GAL4"/>
    <property type="match status" value="1"/>
</dbReference>
<feature type="domain" description="Zn(2)-C6 fungal-type" evidence="3">
    <location>
        <begin position="35"/>
        <end position="71"/>
    </location>
</feature>
<dbReference type="CDD" id="cd12148">
    <property type="entry name" value="fungal_TF_MHR"/>
    <property type="match status" value="1"/>
</dbReference>
<keyword evidence="1" id="KW-0539">Nucleus</keyword>
<reference evidence="4" key="1">
    <citation type="submission" date="2021-03" db="EMBL/GenBank/DDBJ databases">
        <authorList>
            <person name="Tagirdzhanova G."/>
        </authorList>
    </citation>
    <scope>NUCLEOTIDE SEQUENCE</scope>
</reference>
<dbReference type="AlphaFoldDB" id="A0A8H3EH76"/>
<proteinExistence type="predicted"/>
<dbReference type="SMART" id="SM00066">
    <property type="entry name" value="GAL4"/>
    <property type="match status" value="1"/>
</dbReference>
<organism evidence="4 5">
    <name type="scientific">Gomphillus americanus</name>
    <dbReference type="NCBI Taxonomy" id="1940652"/>
    <lineage>
        <taxon>Eukaryota</taxon>
        <taxon>Fungi</taxon>
        <taxon>Dikarya</taxon>
        <taxon>Ascomycota</taxon>
        <taxon>Pezizomycotina</taxon>
        <taxon>Lecanoromycetes</taxon>
        <taxon>OSLEUM clade</taxon>
        <taxon>Ostropomycetidae</taxon>
        <taxon>Ostropales</taxon>
        <taxon>Graphidaceae</taxon>
        <taxon>Gomphilloideae</taxon>
        <taxon>Gomphillus</taxon>
    </lineage>
</organism>
<feature type="region of interest" description="Disordered" evidence="2">
    <location>
        <begin position="840"/>
        <end position="876"/>
    </location>
</feature>
<dbReference type="GO" id="GO:0000981">
    <property type="term" value="F:DNA-binding transcription factor activity, RNA polymerase II-specific"/>
    <property type="evidence" value="ECO:0007669"/>
    <property type="project" value="InterPro"/>
</dbReference>
<feature type="region of interest" description="Disordered" evidence="2">
    <location>
        <begin position="909"/>
        <end position="937"/>
    </location>
</feature>
<dbReference type="EMBL" id="CAJPDQ010000003">
    <property type="protein sequence ID" value="CAF9906469.1"/>
    <property type="molecule type" value="Genomic_DNA"/>
</dbReference>
<feature type="region of interest" description="Disordered" evidence="2">
    <location>
        <begin position="1"/>
        <end position="33"/>
    </location>
</feature>
<dbReference type="PANTHER" id="PTHR31644:SF2">
    <property type="entry name" value="TRANSCRIPTIONAL ACTIVATOR ARO80-RELATED"/>
    <property type="match status" value="1"/>
</dbReference>
<protein>
    <recommendedName>
        <fullName evidence="3">Zn(2)-C6 fungal-type domain-containing protein</fullName>
    </recommendedName>
</protein>
<dbReference type="PROSITE" id="PS50048">
    <property type="entry name" value="ZN2_CY6_FUNGAL_2"/>
    <property type="match status" value="1"/>
</dbReference>
<dbReference type="InterPro" id="IPR001138">
    <property type="entry name" value="Zn2Cys6_DnaBD"/>
</dbReference>
<dbReference type="PROSITE" id="PS00463">
    <property type="entry name" value="ZN2_CY6_FUNGAL_1"/>
    <property type="match status" value="1"/>
</dbReference>
<comment type="caution">
    <text evidence="4">The sequence shown here is derived from an EMBL/GenBank/DDBJ whole genome shotgun (WGS) entry which is preliminary data.</text>
</comment>
<sequence length="1007" mass="110384">MDLDSPAGIADSPDHKHPQAPNKSSASSHKRTYQACLPCRRRKVRCDLGSVDEPGDPPCQRCRREKKECVFSETRRKRKADDENGFGGLSEEYIQRNKRVGPTSSLDYDDSVIPNTGLSAKGPYAGIEESNGYGDSLGLDNEKKKGGSMPVENKAAAVLFSRTITMPSDALHMLVDAASRTEREDQLHKESEANANARAKQEAIQPMIDPAIVAMQARSTLGPDPMMSKALNAWASVRFVQAGWFTPQEGIAYVQFFYEHLAPFTPVSPPDFNDPFSHATLLSEEPMLTVTILTIASRYMQLAGPGAKARSFWIHDKMWTYLQGMITRMFWGQEQFGGGFCGAGRFRTVEEAESRRRGLRSLGTVESLLLLSDWLPRSMHFPPGDDDGDIIIITGPPNPFDSPELFNPAPKTAHLDWIEPAIRSDRMCWSLVGTAYTLAFELGVFDSLIEAGRWTMGRQSKTFYDSERADRIGRLLFVYVSQTCGRLGFPNMMPHQGTEHDFDFLKMDVPAGTYVGPYQSVTSADRTQRAWAELTALMRQSNTELFDSKQRTNDSIKSGEYMKFLERYVPKLNAWKQRFEQTDVPEKARIMLLMEYEYARSYINSLSLQAVIDHAVEAESAEFQVNQSNGHTPPAFISSKAVDIKEKNKPYISELIDAARNLLTLAVDDLHRVGGLKNAPVRTHFRILSGAMFLLKTFALGDTQSEVSKSLKLLDLTIKTLRESVPDDVHLSLRISELLTSLITALRTKFVRLRVEPKGSKRSGNKSTGSHANITNSNRPASGGANAPSLHPRTFSYSALGIQPREVDLNDLNTTIMPPPNFSFHSGTFGDSYALVDSPSTPTAGYSPLPGNNTNSAQSPPTMRPRHNSNSATAPMFSPNAAFSPLSTGSGVAQPYDWLTIDMNPLIQSMQNNGAGNTQSTPTSQSGQHTGTVALSGGNGLVASMNSRGASPNISAPGFEMGGLNNPGAWTNGAFGPEISEGLEWLGVLGTGAGGFGDWQGDGNNYP</sequence>
<feature type="compositionally biased region" description="Polar residues" evidence="2">
    <location>
        <begin position="909"/>
        <end position="933"/>
    </location>
</feature>
<dbReference type="PANTHER" id="PTHR31644">
    <property type="entry name" value="TRANSCRIPTIONAL ACTIVATOR ARO80-RELATED"/>
    <property type="match status" value="1"/>
</dbReference>
<dbReference type="InterPro" id="IPR052780">
    <property type="entry name" value="AAA_Catabolism_Regulators"/>
</dbReference>
<dbReference type="GO" id="GO:0009074">
    <property type="term" value="P:aromatic amino acid family catabolic process"/>
    <property type="evidence" value="ECO:0007669"/>
    <property type="project" value="TreeGrafter"/>
</dbReference>
<gene>
    <name evidence="4" type="ORF">GOMPHAMPRED_004722</name>
</gene>
<evidence type="ECO:0000313" key="5">
    <source>
        <dbReference type="Proteomes" id="UP000664169"/>
    </source>
</evidence>
<keyword evidence="5" id="KW-1185">Reference proteome</keyword>
<dbReference type="Pfam" id="PF00172">
    <property type="entry name" value="Zn_clus"/>
    <property type="match status" value="1"/>
</dbReference>
<dbReference type="SUPFAM" id="SSF57701">
    <property type="entry name" value="Zn2/Cys6 DNA-binding domain"/>
    <property type="match status" value="1"/>
</dbReference>
<accession>A0A8H3EH76</accession>
<dbReference type="OrthoDB" id="2262349at2759"/>
<feature type="compositionally biased region" description="Polar residues" evidence="2">
    <location>
        <begin position="840"/>
        <end position="861"/>
    </location>
</feature>
<evidence type="ECO:0000256" key="1">
    <source>
        <dbReference type="ARBA" id="ARBA00023242"/>
    </source>
</evidence>
<dbReference type="InterPro" id="IPR036864">
    <property type="entry name" value="Zn2-C6_fun-type_DNA-bd_sf"/>
</dbReference>
<evidence type="ECO:0000313" key="4">
    <source>
        <dbReference type="EMBL" id="CAF9906469.1"/>
    </source>
</evidence>
<evidence type="ECO:0000256" key="2">
    <source>
        <dbReference type="SAM" id="MobiDB-lite"/>
    </source>
</evidence>
<dbReference type="GO" id="GO:0005634">
    <property type="term" value="C:nucleus"/>
    <property type="evidence" value="ECO:0007669"/>
    <property type="project" value="TreeGrafter"/>
</dbReference>
<feature type="region of interest" description="Disordered" evidence="2">
    <location>
        <begin position="757"/>
        <end position="790"/>
    </location>
</feature>